<keyword evidence="3" id="KW-1185">Reference proteome</keyword>
<evidence type="ECO:0000256" key="1">
    <source>
        <dbReference type="SAM" id="MobiDB-lite"/>
    </source>
</evidence>
<dbReference type="EMBL" id="BMQL01000079">
    <property type="protein sequence ID" value="GGR37465.1"/>
    <property type="molecule type" value="Genomic_DNA"/>
</dbReference>
<name>A0A918FIH7_9DEIO</name>
<reference evidence="2" key="1">
    <citation type="journal article" date="2014" name="Int. J. Syst. Evol. Microbiol.">
        <title>Complete genome sequence of Corynebacterium casei LMG S-19264T (=DSM 44701T), isolated from a smear-ripened cheese.</title>
        <authorList>
            <consortium name="US DOE Joint Genome Institute (JGI-PGF)"/>
            <person name="Walter F."/>
            <person name="Albersmeier A."/>
            <person name="Kalinowski J."/>
            <person name="Ruckert C."/>
        </authorList>
    </citation>
    <scope>NUCLEOTIDE SEQUENCE</scope>
    <source>
        <strain evidence="2">JCM 31311</strain>
    </source>
</reference>
<proteinExistence type="predicted"/>
<feature type="region of interest" description="Disordered" evidence="1">
    <location>
        <begin position="45"/>
        <end position="64"/>
    </location>
</feature>
<evidence type="ECO:0000313" key="3">
    <source>
        <dbReference type="Proteomes" id="UP000603865"/>
    </source>
</evidence>
<dbReference type="RefSeq" id="WP_229776675.1">
    <property type="nucleotide sequence ID" value="NZ_BMQL01000079.1"/>
</dbReference>
<gene>
    <name evidence="2" type="ORF">GCM10008957_53630</name>
</gene>
<accession>A0A918FIH7</accession>
<evidence type="ECO:0000313" key="2">
    <source>
        <dbReference type="EMBL" id="GGR37465.1"/>
    </source>
</evidence>
<dbReference type="Proteomes" id="UP000603865">
    <property type="component" value="Unassembled WGS sequence"/>
</dbReference>
<protein>
    <submittedName>
        <fullName evidence="2">Uncharacterized protein</fullName>
    </submittedName>
</protein>
<organism evidence="2 3">
    <name type="scientific">Deinococcus ruber</name>
    <dbReference type="NCBI Taxonomy" id="1848197"/>
    <lineage>
        <taxon>Bacteria</taxon>
        <taxon>Thermotogati</taxon>
        <taxon>Deinococcota</taxon>
        <taxon>Deinococci</taxon>
        <taxon>Deinococcales</taxon>
        <taxon>Deinococcaceae</taxon>
        <taxon>Deinococcus</taxon>
    </lineage>
</organism>
<dbReference type="AlphaFoldDB" id="A0A918FIH7"/>
<reference evidence="2" key="2">
    <citation type="submission" date="2020-09" db="EMBL/GenBank/DDBJ databases">
        <authorList>
            <person name="Sun Q."/>
            <person name="Ohkuma M."/>
        </authorList>
    </citation>
    <scope>NUCLEOTIDE SEQUENCE</scope>
    <source>
        <strain evidence="2">JCM 31311</strain>
    </source>
</reference>
<sequence>MQRTVERGEAALIERAQFQMPKKRVFQEAHTVYSIVAVDVSEIPCERPKKSSAADTAARKSGTP</sequence>
<comment type="caution">
    <text evidence="2">The sequence shown here is derived from an EMBL/GenBank/DDBJ whole genome shotgun (WGS) entry which is preliminary data.</text>
</comment>